<proteinExistence type="predicted"/>
<keyword evidence="4" id="KW-1185">Reference proteome</keyword>
<sequence>MAALLKPRTLAPFLRFFNTTTACPKRIDPWVLATGEERWQAIQYAKGNLDPYLLLPRKRGPGTKDCPNIVLSVFDKRIVGCQCTPDDSKLVFWFLHEGYPRRCKCNHWFVLERIPMPRNYDDDVKPC</sequence>
<dbReference type="Gene3D" id="2.60.11.10">
    <property type="entry name" value="Cytochrome c oxidase, subunit Vb"/>
    <property type="match status" value="1"/>
</dbReference>
<dbReference type="Proteomes" id="UP001359485">
    <property type="component" value="Unassembled WGS sequence"/>
</dbReference>
<evidence type="ECO:0000313" key="3">
    <source>
        <dbReference type="EMBL" id="KAK6640617.1"/>
    </source>
</evidence>
<accession>A0ABR1BF70</accession>
<comment type="caution">
    <text evidence="3">The sequence shown here is derived from an EMBL/GenBank/DDBJ whole genome shotgun (WGS) entry which is preliminary data.</text>
</comment>
<dbReference type="InterPro" id="IPR002124">
    <property type="entry name" value="Cyt_c_oxidase_su5b"/>
</dbReference>
<organism evidence="3 4">
    <name type="scientific">Polyplax serrata</name>
    <name type="common">Common mouse louse</name>
    <dbReference type="NCBI Taxonomy" id="468196"/>
    <lineage>
        <taxon>Eukaryota</taxon>
        <taxon>Metazoa</taxon>
        <taxon>Ecdysozoa</taxon>
        <taxon>Arthropoda</taxon>
        <taxon>Hexapoda</taxon>
        <taxon>Insecta</taxon>
        <taxon>Pterygota</taxon>
        <taxon>Neoptera</taxon>
        <taxon>Paraneoptera</taxon>
        <taxon>Psocodea</taxon>
        <taxon>Troctomorpha</taxon>
        <taxon>Phthiraptera</taxon>
        <taxon>Anoplura</taxon>
        <taxon>Polyplacidae</taxon>
        <taxon>Polyplax</taxon>
    </lineage>
</organism>
<protein>
    <submittedName>
        <fullName evidence="3">Uncharacterized protein</fullName>
    </submittedName>
</protein>
<keyword evidence="2" id="KW-0862">Zinc</keyword>
<dbReference type="InterPro" id="IPR036972">
    <property type="entry name" value="Cyt_c_oxidase_su5b_sf"/>
</dbReference>
<dbReference type="PANTHER" id="PTHR10122">
    <property type="entry name" value="CYTOCHROME C OXIDASE SUBUNIT 5B, MITOCHONDRIAL"/>
    <property type="match status" value="1"/>
</dbReference>
<name>A0ABR1BF70_POLSC</name>
<dbReference type="EMBL" id="JAWJWF010000001">
    <property type="protein sequence ID" value="KAK6640617.1"/>
    <property type="molecule type" value="Genomic_DNA"/>
</dbReference>
<dbReference type="PANTHER" id="PTHR10122:SF0">
    <property type="entry name" value="CYTOCHROME C OXIDASE SUBUNIT 5B, ISOFORM A-RELATED"/>
    <property type="match status" value="1"/>
</dbReference>
<evidence type="ECO:0000256" key="1">
    <source>
        <dbReference type="ARBA" id="ARBA00022723"/>
    </source>
</evidence>
<dbReference type="SUPFAM" id="SSF57802">
    <property type="entry name" value="Rubredoxin-like"/>
    <property type="match status" value="1"/>
</dbReference>
<dbReference type="Pfam" id="PF01215">
    <property type="entry name" value="COX5B"/>
    <property type="match status" value="1"/>
</dbReference>
<evidence type="ECO:0000256" key="2">
    <source>
        <dbReference type="ARBA" id="ARBA00022833"/>
    </source>
</evidence>
<keyword evidence="1" id="KW-0479">Metal-binding</keyword>
<gene>
    <name evidence="3" type="ORF">RUM44_012313</name>
</gene>
<evidence type="ECO:0000313" key="4">
    <source>
        <dbReference type="Proteomes" id="UP001359485"/>
    </source>
</evidence>
<reference evidence="3 4" key="1">
    <citation type="submission" date="2023-09" db="EMBL/GenBank/DDBJ databases">
        <title>Genomes of two closely related lineages of the louse Polyplax serrata with different host specificities.</title>
        <authorList>
            <person name="Martinu J."/>
            <person name="Tarabai H."/>
            <person name="Stefka J."/>
            <person name="Hypsa V."/>
        </authorList>
    </citation>
    <scope>NUCLEOTIDE SEQUENCE [LARGE SCALE GENOMIC DNA]</scope>
    <source>
        <strain evidence="3">98ZLc_SE</strain>
    </source>
</reference>
<dbReference type="PROSITE" id="PS51359">
    <property type="entry name" value="COX5B_2"/>
    <property type="match status" value="1"/>
</dbReference>